<dbReference type="Gene3D" id="3.60.10.10">
    <property type="entry name" value="Endonuclease/exonuclease/phosphatase"/>
    <property type="match status" value="1"/>
</dbReference>
<feature type="compositionally biased region" description="Basic and acidic residues" evidence="1">
    <location>
        <begin position="205"/>
        <end position="217"/>
    </location>
</feature>
<feature type="region of interest" description="Disordered" evidence="1">
    <location>
        <begin position="258"/>
        <end position="297"/>
    </location>
</feature>
<evidence type="ECO:0000313" key="3">
    <source>
        <dbReference type="Proteomes" id="UP001165082"/>
    </source>
</evidence>
<gene>
    <name evidence="2" type="ORF">TrRE_jg10425</name>
</gene>
<reference evidence="2" key="1">
    <citation type="submission" date="2022-07" db="EMBL/GenBank/DDBJ databases">
        <title>Genome analysis of Parmales, a sister group of diatoms, reveals the evolutionary specialization of diatoms from phago-mixotrophs to photoautotrophs.</title>
        <authorList>
            <person name="Ban H."/>
            <person name="Sato S."/>
            <person name="Yoshikawa S."/>
            <person name="Kazumasa Y."/>
            <person name="Nakamura Y."/>
            <person name="Ichinomiya M."/>
            <person name="Saitoh K."/>
            <person name="Sato N."/>
            <person name="Blanc-Mathieu R."/>
            <person name="Endo H."/>
            <person name="Kuwata A."/>
            <person name="Ogata H."/>
        </authorList>
    </citation>
    <scope>NUCLEOTIDE SEQUENCE</scope>
</reference>
<name>A0A9W7AFB1_9STRA</name>
<feature type="compositionally biased region" description="Polar residues" evidence="1">
    <location>
        <begin position="94"/>
        <end position="106"/>
    </location>
</feature>
<dbReference type="InterPro" id="IPR036691">
    <property type="entry name" value="Endo/exonu/phosph_ase_sf"/>
</dbReference>
<evidence type="ECO:0000256" key="1">
    <source>
        <dbReference type="SAM" id="MobiDB-lite"/>
    </source>
</evidence>
<feature type="compositionally biased region" description="Basic and acidic residues" evidence="1">
    <location>
        <begin position="112"/>
        <end position="124"/>
    </location>
</feature>
<dbReference type="SUPFAM" id="SSF56219">
    <property type="entry name" value="DNase I-like"/>
    <property type="match status" value="1"/>
</dbReference>
<comment type="caution">
    <text evidence="2">The sequence shown here is derived from an EMBL/GenBank/DDBJ whole genome shotgun (WGS) entry which is preliminary data.</text>
</comment>
<feature type="region of interest" description="Disordered" evidence="1">
    <location>
        <begin position="72"/>
        <end position="128"/>
    </location>
</feature>
<organism evidence="2 3">
    <name type="scientific">Triparma retinervis</name>
    <dbReference type="NCBI Taxonomy" id="2557542"/>
    <lineage>
        <taxon>Eukaryota</taxon>
        <taxon>Sar</taxon>
        <taxon>Stramenopiles</taxon>
        <taxon>Ochrophyta</taxon>
        <taxon>Bolidophyceae</taxon>
        <taxon>Parmales</taxon>
        <taxon>Triparmaceae</taxon>
        <taxon>Triparma</taxon>
    </lineage>
</organism>
<feature type="compositionally biased region" description="Basic and acidic residues" evidence="1">
    <location>
        <begin position="282"/>
        <end position="297"/>
    </location>
</feature>
<feature type="region of interest" description="Disordered" evidence="1">
    <location>
        <begin position="1"/>
        <end position="35"/>
    </location>
</feature>
<feature type="compositionally biased region" description="Basic and acidic residues" evidence="1">
    <location>
        <begin position="1"/>
        <end position="12"/>
    </location>
</feature>
<dbReference type="Proteomes" id="UP001165082">
    <property type="component" value="Unassembled WGS sequence"/>
</dbReference>
<dbReference type="EMBL" id="BRXZ01001326">
    <property type="protein sequence ID" value="GMH68347.1"/>
    <property type="molecule type" value="Genomic_DNA"/>
</dbReference>
<feature type="compositionally biased region" description="Polar residues" evidence="1">
    <location>
        <begin position="75"/>
        <end position="85"/>
    </location>
</feature>
<feature type="region of interest" description="Disordered" evidence="1">
    <location>
        <begin position="167"/>
        <end position="220"/>
    </location>
</feature>
<proteinExistence type="predicted"/>
<accession>A0A9W7AFB1</accession>
<protein>
    <recommendedName>
        <fullName evidence="4">Endonuclease/exonuclease/phosphatase domain-containing protein</fullName>
    </recommendedName>
</protein>
<feature type="compositionally biased region" description="Polar residues" evidence="1">
    <location>
        <begin position="184"/>
        <end position="203"/>
    </location>
</feature>
<evidence type="ECO:0000313" key="2">
    <source>
        <dbReference type="EMBL" id="GMH68347.1"/>
    </source>
</evidence>
<keyword evidence="3" id="KW-1185">Reference proteome</keyword>
<evidence type="ECO:0008006" key="4">
    <source>
        <dbReference type="Google" id="ProtNLM"/>
    </source>
</evidence>
<dbReference type="AlphaFoldDB" id="A0A9W7AFB1"/>
<feature type="compositionally biased region" description="Basic and acidic residues" evidence="1">
    <location>
        <begin position="22"/>
        <end position="32"/>
    </location>
</feature>
<sequence>MSDDHDPTKKPINDAGNPQAKTPEKHYTEKFLFRHPKPSLVGIARDLSIDLPVNAVNDRKITKKLIMDKILAKSRNGQETPCSPSDDTKKEENPSASPSRSPQPTNDAGDPQAEKHYTKEELDKRRKPSLVGIARDLSIDLPVNAVNDRKLTKKLIMDKILAKSRNGQVTPCIPSDDTKKEENPSASPSRSPQPTNDAGNPQAKTPEKHYTKEELDKRRKPSLVGIARDLSIDLPVNAANGRKLTKKLIMDKILAKSRNGQGTPCIPRDDRSDNSIDTTIKPGEEKEVSDTSKPSDDELSAHIDIKIMQWNIKNLALDKKKKNSNFRIQELRIELLVDTIKHENPTVCVIEEVSSANGENAIEEIVKQLNDGEKTPPWYLKVSHDVSKTEKFAVVYKKDVLGDVTVTCEGWWASGEFRPSGKEVGSGLLRSVATFGNDEKVVDLAPLAEEGGPMAEMPAWSKWGKDREGKDREVPQRDKYCNLFTNGKLPDWLSAEKFDYKPVLFTFTNDKVTNDKRALTDAERAFRDLADEHKPHFRDQYEYTSSFLGAGKDGIALKGDRRELSYARAVPAQYPTNLYPFLGSSTEGTVKHNDDIWIPRKKEWKFDTVVEFLNDGHVVAPTSKVLHVKDKVADMMTNFWCGTGKCPGPSRWSDHRPTVASIRIKLKRDEGETRSKGGH</sequence>